<evidence type="ECO:0000256" key="11">
    <source>
        <dbReference type="ARBA" id="ARBA00033334"/>
    </source>
</evidence>
<evidence type="ECO:0000256" key="7">
    <source>
        <dbReference type="ARBA" id="ARBA00022679"/>
    </source>
</evidence>
<evidence type="ECO:0000256" key="15">
    <source>
        <dbReference type="RuleBase" id="RU366026"/>
    </source>
</evidence>
<sequence length="188" mass="20946">MKIYTRTGDDGTTGLFGGDRVPKHHPRLEAYGTVDELNSFLGLARTYLAPDDHQAEALLVQLQRLLFEVGADLATPLHSRARITRITPEHTEALEQEIDRLETALPPLRHFILPGGTPAAAMLHVARTVCRRAERCVSALAEQEAINPELLRFLNRLSDLLFVLARWVNHTHGMAETPWKSSSPRASS</sequence>
<dbReference type="NCBIfam" id="TIGR00636">
    <property type="entry name" value="PduO_Nterm"/>
    <property type="match status" value="1"/>
</dbReference>
<keyword evidence="8 15" id="KW-0547">Nucleotide-binding</keyword>
<evidence type="ECO:0000256" key="14">
    <source>
        <dbReference type="ARBA" id="ARBA00048692"/>
    </source>
</evidence>
<evidence type="ECO:0000256" key="8">
    <source>
        <dbReference type="ARBA" id="ARBA00022741"/>
    </source>
</evidence>
<evidence type="ECO:0000259" key="16">
    <source>
        <dbReference type="Pfam" id="PF01923"/>
    </source>
</evidence>
<dbReference type="PANTHER" id="PTHR12213:SF0">
    <property type="entry name" value="CORRINOID ADENOSYLTRANSFERASE MMAB"/>
    <property type="match status" value="1"/>
</dbReference>
<dbReference type="EMBL" id="DSGB01000001">
    <property type="protein sequence ID" value="HER95028.1"/>
    <property type="molecule type" value="Genomic_DNA"/>
</dbReference>
<comment type="caution">
    <text evidence="17">The sequence shown here is derived from an EMBL/GenBank/DDBJ whole genome shotgun (WGS) entry which is preliminary data.</text>
</comment>
<dbReference type="InterPro" id="IPR029499">
    <property type="entry name" value="PduO-typ"/>
</dbReference>
<evidence type="ECO:0000256" key="2">
    <source>
        <dbReference type="ARBA" id="ARBA00005121"/>
    </source>
</evidence>
<gene>
    <name evidence="17" type="ORF">ENO59_00685</name>
</gene>
<evidence type="ECO:0000256" key="1">
    <source>
        <dbReference type="ARBA" id="ARBA00004496"/>
    </source>
</evidence>
<dbReference type="SUPFAM" id="SSF89028">
    <property type="entry name" value="Cobalamin adenosyltransferase-like"/>
    <property type="match status" value="1"/>
</dbReference>
<evidence type="ECO:0000256" key="10">
    <source>
        <dbReference type="ARBA" id="ARBA00031529"/>
    </source>
</evidence>
<keyword evidence="15" id="KW-0169">Cobalamin biosynthesis</keyword>
<dbReference type="GO" id="GO:0005524">
    <property type="term" value="F:ATP binding"/>
    <property type="evidence" value="ECO:0007669"/>
    <property type="project" value="UniProtKB-UniRule"/>
</dbReference>
<proteinExistence type="inferred from homology"/>
<dbReference type="GO" id="GO:0008817">
    <property type="term" value="F:corrinoid adenosyltransferase activity"/>
    <property type="evidence" value="ECO:0007669"/>
    <property type="project" value="UniProtKB-UniRule"/>
</dbReference>
<evidence type="ECO:0000256" key="4">
    <source>
        <dbReference type="ARBA" id="ARBA00012454"/>
    </source>
</evidence>
<dbReference type="InterPro" id="IPR016030">
    <property type="entry name" value="CblAdoTrfase-like"/>
</dbReference>
<dbReference type="GO" id="GO:0009236">
    <property type="term" value="P:cobalamin biosynthetic process"/>
    <property type="evidence" value="ECO:0007669"/>
    <property type="project" value="UniProtKB-UniRule"/>
</dbReference>
<organism evidence="17">
    <name type="scientific">Rhodothermus marinus</name>
    <name type="common">Rhodothermus obamensis</name>
    <dbReference type="NCBI Taxonomy" id="29549"/>
    <lineage>
        <taxon>Bacteria</taxon>
        <taxon>Pseudomonadati</taxon>
        <taxon>Rhodothermota</taxon>
        <taxon>Rhodothermia</taxon>
        <taxon>Rhodothermales</taxon>
        <taxon>Rhodothermaceae</taxon>
        <taxon>Rhodothermus</taxon>
    </lineage>
</organism>
<comment type="similarity">
    <text evidence="3 15">Belongs to the Cob(I)alamin adenosyltransferase family.</text>
</comment>
<dbReference type="EC" id="2.5.1.17" evidence="4 15"/>
<comment type="subcellular location">
    <subcellularLocation>
        <location evidence="1">Cytoplasm</location>
    </subcellularLocation>
</comment>
<feature type="domain" description="Cobalamin adenosyltransferase-like" evidence="16">
    <location>
        <begin position="3"/>
        <end position="168"/>
    </location>
</feature>
<dbReference type="GO" id="GO:0005737">
    <property type="term" value="C:cytoplasm"/>
    <property type="evidence" value="ECO:0007669"/>
    <property type="project" value="UniProtKB-SubCell"/>
</dbReference>
<dbReference type="InterPro" id="IPR036451">
    <property type="entry name" value="CblAdoTrfase-like_sf"/>
</dbReference>
<evidence type="ECO:0000256" key="12">
    <source>
        <dbReference type="ARBA" id="ARBA00033354"/>
    </source>
</evidence>
<keyword evidence="9 15" id="KW-0067">ATP-binding</keyword>
<dbReference type="UniPathway" id="UPA00148">
    <property type="reaction ID" value="UER00233"/>
</dbReference>
<dbReference type="PANTHER" id="PTHR12213">
    <property type="entry name" value="CORRINOID ADENOSYLTRANSFERASE"/>
    <property type="match status" value="1"/>
</dbReference>
<dbReference type="Gene3D" id="1.20.1200.10">
    <property type="entry name" value="Cobalamin adenosyltransferase-like"/>
    <property type="match status" value="1"/>
</dbReference>
<protein>
    <recommendedName>
        <fullName evidence="5 15">Corrinoid adenosyltransferase</fullName>
        <ecNumber evidence="4 15">2.5.1.17</ecNumber>
    </recommendedName>
    <alternativeName>
        <fullName evidence="10 15">Cob(II)alamin adenosyltransferase</fullName>
    </alternativeName>
    <alternativeName>
        <fullName evidence="12 15">Cob(II)yrinic acid a,c-diamide adenosyltransferase</fullName>
    </alternativeName>
    <alternativeName>
        <fullName evidence="11 15">Cobinamide/cobalamin adenosyltransferase</fullName>
    </alternativeName>
</protein>
<evidence type="ECO:0000256" key="5">
    <source>
        <dbReference type="ARBA" id="ARBA00020963"/>
    </source>
</evidence>
<comment type="pathway">
    <text evidence="2 15">Cofactor biosynthesis; adenosylcobalamin biosynthesis; adenosylcobalamin from cob(II)yrinate a,c-diamide: step 2/7.</text>
</comment>
<keyword evidence="7 15" id="KW-0808">Transferase</keyword>
<evidence type="ECO:0000256" key="13">
    <source>
        <dbReference type="ARBA" id="ARBA00048555"/>
    </source>
</evidence>
<evidence type="ECO:0000256" key="3">
    <source>
        <dbReference type="ARBA" id="ARBA00007487"/>
    </source>
</evidence>
<evidence type="ECO:0000256" key="9">
    <source>
        <dbReference type="ARBA" id="ARBA00022840"/>
    </source>
</evidence>
<comment type="catalytic activity">
    <reaction evidence="14 15">
        <text>2 cob(II)alamin + reduced [electron-transfer flavoprotein] + 2 ATP = 2 adenosylcob(III)alamin + 2 triphosphate + oxidized [electron-transfer flavoprotein] + 3 H(+)</text>
        <dbReference type="Rhea" id="RHEA:28671"/>
        <dbReference type="Rhea" id="RHEA-COMP:10685"/>
        <dbReference type="Rhea" id="RHEA-COMP:10686"/>
        <dbReference type="ChEBI" id="CHEBI:15378"/>
        <dbReference type="ChEBI" id="CHEBI:16304"/>
        <dbReference type="ChEBI" id="CHEBI:18036"/>
        <dbReference type="ChEBI" id="CHEBI:18408"/>
        <dbReference type="ChEBI" id="CHEBI:30616"/>
        <dbReference type="ChEBI" id="CHEBI:57692"/>
        <dbReference type="ChEBI" id="CHEBI:58307"/>
        <dbReference type="EC" id="2.5.1.17"/>
    </reaction>
</comment>
<evidence type="ECO:0000313" key="17">
    <source>
        <dbReference type="EMBL" id="HER95028.1"/>
    </source>
</evidence>
<dbReference type="Pfam" id="PF01923">
    <property type="entry name" value="Cob_adeno_trans"/>
    <property type="match status" value="1"/>
</dbReference>
<accession>A0A7V2AYL1</accession>
<reference evidence="17" key="1">
    <citation type="journal article" date="2020" name="mSystems">
        <title>Genome- and Community-Level Interaction Insights into Carbon Utilization and Element Cycling Functions of Hydrothermarchaeota in Hydrothermal Sediment.</title>
        <authorList>
            <person name="Zhou Z."/>
            <person name="Liu Y."/>
            <person name="Xu W."/>
            <person name="Pan J."/>
            <person name="Luo Z.H."/>
            <person name="Li M."/>
        </authorList>
    </citation>
    <scope>NUCLEOTIDE SEQUENCE [LARGE SCALE GENOMIC DNA]</scope>
    <source>
        <strain evidence="17">SpSt-143</strain>
    </source>
</reference>
<dbReference type="AlphaFoldDB" id="A0A7V2AYL1"/>
<comment type="catalytic activity">
    <reaction evidence="13 15">
        <text>2 cob(II)yrinate a,c diamide + reduced [electron-transfer flavoprotein] + 2 ATP = 2 adenosylcob(III)yrinate a,c-diamide + 2 triphosphate + oxidized [electron-transfer flavoprotein] + 3 H(+)</text>
        <dbReference type="Rhea" id="RHEA:11528"/>
        <dbReference type="Rhea" id="RHEA-COMP:10685"/>
        <dbReference type="Rhea" id="RHEA-COMP:10686"/>
        <dbReference type="ChEBI" id="CHEBI:15378"/>
        <dbReference type="ChEBI" id="CHEBI:18036"/>
        <dbReference type="ChEBI" id="CHEBI:30616"/>
        <dbReference type="ChEBI" id="CHEBI:57692"/>
        <dbReference type="ChEBI" id="CHEBI:58307"/>
        <dbReference type="ChEBI" id="CHEBI:58503"/>
        <dbReference type="ChEBI" id="CHEBI:58537"/>
        <dbReference type="EC" id="2.5.1.17"/>
    </reaction>
</comment>
<keyword evidence="6" id="KW-0963">Cytoplasm</keyword>
<dbReference type="FunFam" id="1.20.1200.10:FF:000003">
    <property type="entry name" value="ATP:cob(I)alamin adenosyltransferase"/>
    <property type="match status" value="1"/>
</dbReference>
<name>A0A7V2AYL1_RHOMR</name>
<evidence type="ECO:0000256" key="6">
    <source>
        <dbReference type="ARBA" id="ARBA00022490"/>
    </source>
</evidence>